<dbReference type="InterPro" id="IPR027417">
    <property type="entry name" value="P-loop_NTPase"/>
</dbReference>
<evidence type="ECO:0000313" key="3">
    <source>
        <dbReference type="EMBL" id="CUU59996.1"/>
    </source>
</evidence>
<evidence type="ECO:0000256" key="1">
    <source>
        <dbReference type="ARBA" id="ARBA00022741"/>
    </source>
</evidence>
<dbReference type="GO" id="GO:0009898">
    <property type="term" value="C:cytoplasmic side of plasma membrane"/>
    <property type="evidence" value="ECO:0007669"/>
    <property type="project" value="TreeGrafter"/>
</dbReference>
<dbReference type="AlphaFoldDB" id="A0A0S4QYK5"/>
<evidence type="ECO:0000313" key="4">
    <source>
        <dbReference type="Proteomes" id="UP000198802"/>
    </source>
</evidence>
<organism evidence="3 4">
    <name type="scientific">Parafrankia irregularis</name>
    <dbReference type="NCBI Taxonomy" id="795642"/>
    <lineage>
        <taxon>Bacteria</taxon>
        <taxon>Bacillati</taxon>
        <taxon>Actinomycetota</taxon>
        <taxon>Actinomycetes</taxon>
        <taxon>Frankiales</taxon>
        <taxon>Frankiaceae</taxon>
        <taxon>Parafrankia</taxon>
    </lineage>
</organism>
<dbReference type="PANTHER" id="PTHR43384:SF6">
    <property type="entry name" value="SEPTUM SITE-DETERMINING PROTEIN MIND HOMOLOG, CHLOROPLASTIC"/>
    <property type="match status" value="1"/>
</dbReference>
<dbReference type="GO" id="GO:0005829">
    <property type="term" value="C:cytosol"/>
    <property type="evidence" value="ECO:0007669"/>
    <property type="project" value="TreeGrafter"/>
</dbReference>
<keyword evidence="2" id="KW-0067">ATP-binding</keyword>
<dbReference type="GO" id="GO:0005524">
    <property type="term" value="F:ATP binding"/>
    <property type="evidence" value="ECO:0007669"/>
    <property type="project" value="UniProtKB-KW"/>
</dbReference>
<proteinExistence type="predicted"/>
<dbReference type="EMBL" id="FAOZ01000034">
    <property type="protein sequence ID" value="CUU59996.1"/>
    <property type="molecule type" value="Genomic_DNA"/>
</dbReference>
<reference evidence="4" key="1">
    <citation type="submission" date="2015-11" db="EMBL/GenBank/DDBJ databases">
        <authorList>
            <person name="Varghese N."/>
        </authorList>
    </citation>
    <scope>NUCLEOTIDE SEQUENCE [LARGE SCALE GENOMIC DNA]</scope>
    <source>
        <strain evidence="4">DSM 45899</strain>
    </source>
</reference>
<accession>A0A0S4QYK5</accession>
<dbReference type="GO" id="GO:0016887">
    <property type="term" value="F:ATP hydrolysis activity"/>
    <property type="evidence" value="ECO:0007669"/>
    <property type="project" value="TreeGrafter"/>
</dbReference>
<dbReference type="SUPFAM" id="SSF52540">
    <property type="entry name" value="P-loop containing nucleoside triphosphate hydrolases"/>
    <property type="match status" value="1"/>
</dbReference>
<keyword evidence="4" id="KW-1185">Reference proteome</keyword>
<dbReference type="Proteomes" id="UP000198802">
    <property type="component" value="Unassembled WGS sequence"/>
</dbReference>
<sequence length="452" mass="46127">MSLPILTAVTDSVVEAGLVSAFDRHDLGVTVVRRCVDLPDLLAAATTGAARAALLSADLRRLDREALARLAMSGVAVVGLIAPGDEDADRRLRQLGVVAVITADATAEVVATAVVEATRALTDLAGPPALPAAFSEPLAGLRPLGPGSSVGGVGGVAGLGGIDGVGATGELAQGRVIAVWGPVGSPGRTTIALGLAAELAGLGRPTLLIDADSYGGSIGQHVGLLEEAPGLAAAARSANQGLLDVPRLAMLCRDLGGGLRVLPGISRPSRWPELRPTSVETVIALSRRLASFVVVDCGFCLETDEELSFDTTAPRRNGATLAVLEAADTVLAVASAEPVGLVRFVRGLAELREVVPHADPLIVVNKLRGSVVGGDPRREVSRAMVRHTGREPVALVPHDLAGLDAAAASGQLLRDIAPASPARLAVRDLAAALAGATATSRRRRSALRRAQR</sequence>
<dbReference type="PANTHER" id="PTHR43384">
    <property type="entry name" value="SEPTUM SITE-DETERMINING PROTEIN MIND HOMOLOG, CHLOROPLASTIC-RELATED"/>
    <property type="match status" value="1"/>
</dbReference>
<keyword evidence="1" id="KW-0547">Nucleotide-binding</keyword>
<name>A0A0S4QYK5_9ACTN</name>
<dbReference type="Gene3D" id="3.40.50.300">
    <property type="entry name" value="P-loop containing nucleotide triphosphate hydrolases"/>
    <property type="match status" value="1"/>
</dbReference>
<dbReference type="InterPro" id="IPR050625">
    <property type="entry name" value="ParA/MinD_ATPase"/>
</dbReference>
<gene>
    <name evidence="3" type="ORF">Ga0074812_13426</name>
</gene>
<dbReference type="RefSeq" id="WP_091284484.1">
    <property type="nucleotide sequence ID" value="NZ_FAOZ01000034.1"/>
</dbReference>
<dbReference type="GO" id="GO:0051782">
    <property type="term" value="P:negative regulation of cell division"/>
    <property type="evidence" value="ECO:0007669"/>
    <property type="project" value="TreeGrafter"/>
</dbReference>
<protein>
    <submittedName>
        <fullName evidence="3">AAA domain-containing protein</fullName>
    </submittedName>
</protein>
<evidence type="ECO:0000256" key="2">
    <source>
        <dbReference type="ARBA" id="ARBA00022840"/>
    </source>
</evidence>